<feature type="compositionally biased region" description="Polar residues" evidence="1">
    <location>
        <begin position="1015"/>
        <end position="1034"/>
    </location>
</feature>
<feature type="region of interest" description="Disordered" evidence="1">
    <location>
        <begin position="800"/>
        <end position="820"/>
    </location>
</feature>
<evidence type="ECO:0000259" key="2">
    <source>
        <dbReference type="SMART" id="SM00325"/>
    </source>
</evidence>
<keyword evidence="4" id="KW-1185">Reference proteome</keyword>
<feature type="domain" description="DH" evidence="2">
    <location>
        <begin position="304"/>
        <end position="483"/>
    </location>
</feature>
<dbReference type="InterPro" id="IPR000219">
    <property type="entry name" value="DH_dom"/>
</dbReference>
<feature type="compositionally biased region" description="Basic and acidic residues" evidence="1">
    <location>
        <begin position="1389"/>
        <end position="1406"/>
    </location>
</feature>
<feature type="region of interest" description="Disordered" evidence="1">
    <location>
        <begin position="1251"/>
        <end position="1290"/>
    </location>
</feature>
<feature type="region of interest" description="Disordered" evidence="1">
    <location>
        <begin position="1010"/>
        <end position="1068"/>
    </location>
</feature>
<reference evidence="3 4" key="1">
    <citation type="journal article" date="2011" name="Proc. Natl. Acad. Sci. U.S.A.">
        <title>Evolutionary erosion of yeast sex chromosomes by mating-type switching accidents.</title>
        <authorList>
            <person name="Gordon J.L."/>
            <person name="Armisen D."/>
            <person name="Proux-Wera E."/>
            <person name="Oheigeartaigh S.S."/>
            <person name="Byrne K.P."/>
            <person name="Wolfe K.H."/>
        </authorList>
    </citation>
    <scope>NUCLEOTIDE SEQUENCE [LARGE SCALE GENOMIC DNA]</scope>
    <source>
        <strain evidence="4">ATCC 10597 / BCRC 20456 / CBS 421 / NBRC 0211 / NRRL Y-12639</strain>
    </source>
</reference>
<feature type="compositionally biased region" description="Low complexity" evidence="1">
    <location>
        <begin position="278"/>
        <end position="292"/>
    </location>
</feature>
<dbReference type="HOGENOM" id="CLU_001458_0_0_1"/>
<evidence type="ECO:0000256" key="1">
    <source>
        <dbReference type="SAM" id="MobiDB-lite"/>
    </source>
</evidence>
<dbReference type="SUPFAM" id="SSF48065">
    <property type="entry name" value="DBL homology domain (DH-domain)"/>
    <property type="match status" value="1"/>
</dbReference>
<dbReference type="GO" id="GO:0000142">
    <property type="term" value="C:cellular bud neck contractile ring"/>
    <property type="evidence" value="ECO:0007669"/>
    <property type="project" value="EnsemblFungi"/>
</dbReference>
<dbReference type="Pfam" id="PF25351">
    <property type="entry name" value="PH_BUD3_C"/>
    <property type="match status" value="1"/>
</dbReference>
<sequence length="1569" mass="177890">MATTQDLSSLYSNHNNDITGKENANTLTIPLYRNLIESYLPESISIGNHFLQNEKQLNACFDDSSHEASRYAGIFKGFDELLWGQFIVCLYKETASKKYNAIMLDKLGPTTFNSIDVSKDSQFYAAIENLNTTNRKSTLRKAIAVILLQKFVEIPKEGVHKIIQPNKTLNFEYDPQYVGELTNSCEEISSSNHNNSSNSYQVISFMKKLYTMGSFQRKYINSTLLDVVYENNESTIEINNRLVFHLGEQLEQLFNPVIEYSPEHTGYVYKPPDEEESTSNISNNGNDNSNGKNDQEDNALIKAICNELLELQTNFTLSLVEFLQNFLIVLRVKVLNDEIDRLSTRKLNRLFPPTIDEVTRINCIFLDSLKAAIPYGSLEVLKACSMTIPYFYKAYTRHEAATKNFSKDIKSFLRNFDDAIPKNQSLTEMKISTIINGPQEKLLKVKLIIDRLYTSKKNWNIPNKTKADKYYNNIVDVVDSFGKLSNTSLSSSYNTRVFTPSGKILTELAKGWPVELQYNWLKRRVVGVFDIVDETYGGRKKLLVVFSDYIIFLNIINPDSYYSIETDNQDNSLIKPHLSDILMNSLINEVPLPAKIPKLEVDNYCYIDDIFASTFEENYLRFDAFKEDKSFSVSYRLSTESTPVSTVADLIMKAKILEKDTAFHLFKASFNNITLYSTAHELAAYNTEKIKAKYALFLNIEPSKELLIQNDLHMAIFAKFANENEGKFINLDILTSTEVHRKDTFEAAKIIPELIGQLLLEIPIYRSSIVSSQAIKLMAINEGLVKQCISCLEKETPSIPITDSYNKPAQTDKQAKEKPYETTLTSKNIVNNSRALRGKSVNTKTAVEKDNTVKKIEKNTNKKLPSAKNLPRKQTGKLPTNVPSQLLAKKEKRRSGLITAFRGIFGSKKNKDAEKGRNQLDDKSKNYQKTTPRQKLVPKVSQKDSIRKENTTPQPIKNESVTSFARVSKNQKIEPPMLSEEQRITSVIHNRQYTEDIQGNKVMNNLDSESKENVLSETATTTPLTSKEISVSSDKQLRTALESPPGSIGNSEKVLPDPNRSLSNKNTTSRMPQIQIFTDDLFGDFVKPPSLDKQTAKQEETECDNGDEDAEHYQKHLQEDALGEGVSSKDNSPLPTTANATSENRGFIAPSENPSFRDGEIQHEKVKIFPDIPKMQLSKIQFDRSTSFVELFKGMRLVLDDSDAKYNWKRIPSEQGLNINNLVNNATTIKNTDRNMVGNEIEKVIPKEKCYSEAAQEQRPSTPESSSNITEAEEEPREEKEGGHITSPQPVLSTIALLPDQTRRRLPTFKVTKTSPVRIINKTLNSPQKVVGKVENDSCFSSDVTIGNIENNKRLHKLTFRSQEDVFDAKICTASRENIDTIEATVQADRSKNNEEQSSKLHDRLARSGSNENLLEAFEFSSFNMSFQDLPENNEECVTSIHPVTIHDTVVPPLQNLEPAPMVYRLSNEHSSNKNKLEADDDPIWVSPSKLDLLSSNKLRDRVLVNKTENEALSNQKTPIASIKNKSIPSQKLLDTSLIRNASYVYLTDFVDFHDDEKYEDKPTRLQFQ</sequence>
<dbReference type="InterPro" id="IPR021895">
    <property type="entry name" value="Bud3_N"/>
</dbReference>
<dbReference type="GO" id="GO:0000755">
    <property type="term" value="P:cytogamy"/>
    <property type="evidence" value="ECO:0007669"/>
    <property type="project" value="EnsemblFungi"/>
</dbReference>
<accession>J7SBM3</accession>
<dbReference type="RefSeq" id="XP_003980081.1">
    <property type="nucleotide sequence ID" value="XM_003980032.1"/>
</dbReference>
<dbReference type="GO" id="GO:0005085">
    <property type="term" value="F:guanyl-nucleotide exchange factor activity"/>
    <property type="evidence" value="ECO:0007669"/>
    <property type="project" value="EnsemblFungi"/>
</dbReference>
<organism evidence="3 4">
    <name type="scientific">Naumovozyma dairenensis (strain ATCC 10597 / BCRC 20456 / CBS 421 / NBRC 0211 / NRRL Y-12639)</name>
    <name type="common">Saccharomyces dairenensis</name>
    <dbReference type="NCBI Taxonomy" id="1071378"/>
    <lineage>
        <taxon>Eukaryota</taxon>
        <taxon>Fungi</taxon>
        <taxon>Dikarya</taxon>
        <taxon>Ascomycota</taxon>
        <taxon>Saccharomycotina</taxon>
        <taxon>Saccharomycetes</taxon>
        <taxon>Saccharomycetales</taxon>
        <taxon>Saccharomycetaceae</taxon>
        <taxon>Naumovozyma</taxon>
    </lineage>
</organism>
<dbReference type="InterPro" id="IPR057454">
    <property type="entry name" value="Bud3_C"/>
</dbReference>
<feature type="region of interest" description="Disordered" evidence="1">
    <location>
        <begin position="909"/>
        <end position="956"/>
    </location>
</feature>
<dbReference type="Proteomes" id="UP000000689">
    <property type="component" value="Chromosome 7"/>
</dbReference>
<feature type="compositionally biased region" description="Polar residues" evidence="1">
    <location>
        <begin position="800"/>
        <end position="812"/>
    </location>
</feature>
<feature type="compositionally biased region" description="Basic and acidic residues" evidence="1">
    <location>
        <begin position="941"/>
        <end position="950"/>
    </location>
</feature>
<evidence type="ECO:0000313" key="4">
    <source>
        <dbReference type="Proteomes" id="UP000000689"/>
    </source>
</evidence>
<dbReference type="GeneID" id="13926885"/>
<feature type="region of interest" description="Disordered" evidence="1">
    <location>
        <begin position="1122"/>
        <end position="1157"/>
    </location>
</feature>
<feature type="region of interest" description="Disordered" evidence="1">
    <location>
        <begin position="265"/>
        <end position="293"/>
    </location>
</feature>
<evidence type="ECO:0000313" key="3">
    <source>
        <dbReference type="EMBL" id="CCK73405.1"/>
    </source>
</evidence>
<dbReference type="KEGG" id="ndi:NDAI_0G04200"/>
<gene>
    <name evidence="3" type="primary">NDAI0G04200</name>
    <name evidence="3" type="ordered locus">NDAI_0G04200</name>
</gene>
<feature type="compositionally biased region" description="Basic and acidic residues" evidence="1">
    <location>
        <begin position="846"/>
        <end position="860"/>
    </location>
</feature>
<protein>
    <recommendedName>
        <fullName evidence="2">DH domain-containing protein</fullName>
    </recommendedName>
</protein>
<dbReference type="Pfam" id="PF12015">
    <property type="entry name" value="Bud3_N"/>
    <property type="match status" value="1"/>
</dbReference>
<dbReference type="eggNOG" id="ENOG502QSNK">
    <property type="taxonomic scope" value="Eukaryota"/>
</dbReference>
<feature type="compositionally biased region" description="Polar residues" evidence="1">
    <location>
        <begin position="1258"/>
        <end position="1270"/>
    </location>
</feature>
<dbReference type="EMBL" id="HE580273">
    <property type="protein sequence ID" value="CCK73405.1"/>
    <property type="molecule type" value="Genomic_DNA"/>
</dbReference>
<dbReference type="GO" id="GO:0007120">
    <property type="term" value="P:axial cellular bud site selection"/>
    <property type="evidence" value="ECO:0007669"/>
    <property type="project" value="EnsemblFungi"/>
</dbReference>
<dbReference type="OrthoDB" id="4066896at2759"/>
<dbReference type="SMART" id="SM00325">
    <property type="entry name" value="RhoGEF"/>
    <property type="match status" value="1"/>
</dbReference>
<name>J7SBM3_NAUDC</name>
<feature type="compositionally biased region" description="Basic and acidic residues" evidence="1">
    <location>
        <begin position="909"/>
        <end position="925"/>
    </location>
</feature>
<dbReference type="OMA" id="VELQYKW"/>
<dbReference type="STRING" id="1071378.J7SBM3"/>
<feature type="compositionally biased region" description="Polar residues" evidence="1">
    <location>
        <begin position="1128"/>
        <end position="1144"/>
    </location>
</feature>
<dbReference type="InterPro" id="IPR035899">
    <property type="entry name" value="DBL_dom_sf"/>
</dbReference>
<feature type="region of interest" description="Disordered" evidence="1">
    <location>
        <begin position="1088"/>
        <end position="1109"/>
    </location>
</feature>
<feature type="region of interest" description="Disordered" evidence="1">
    <location>
        <begin position="843"/>
        <end position="882"/>
    </location>
</feature>
<feature type="region of interest" description="Disordered" evidence="1">
    <location>
        <begin position="1386"/>
        <end position="1406"/>
    </location>
</feature>
<proteinExistence type="predicted"/>